<dbReference type="EC" id="3.4.16.4" evidence="1"/>
<evidence type="ECO:0000313" key="1">
    <source>
        <dbReference type="EMBL" id="CAA9571908.1"/>
    </source>
</evidence>
<proteinExistence type="predicted"/>
<dbReference type="AlphaFoldDB" id="A0A6J4V9B0"/>
<keyword evidence="1" id="KW-0645">Protease</keyword>
<reference evidence="1" key="1">
    <citation type="submission" date="2020-02" db="EMBL/GenBank/DDBJ databases">
        <authorList>
            <person name="Meier V. D."/>
        </authorList>
    </citation>
    <scope>NUCLEOTIDE SEQUENCE</scope>
    <source>
        <strain evidence="1">AVDCRST_MAG81</strain>
    </source>
</reference>
<dbReference type="EMBL" id="CADCWO010000100">
    <property type="protein sequence ID" value="CAA9571908.1"/>
    <property type="molecule type" value="Genomic_DNA"/>
</dbReference>
<keyword evidence="1" id="KW-0378">Hydrolase</keyword>
<protein>
    <submittedName>
        <fullName evidence="1">D-alanyl-D-alanine carboxypeptidase</fullName>
        <ecNumber evidence="1">3.4.16.4</ecNumber>
    </submittedName>
</protein>
<organism evidence="1">
    <name type="scientific">uncultured Synechococcales cyanobacterium</name>
    <dbReference type="NCBI Taxonomy" id="1936017"/>
    <lineage>
        <taxon>Bacteria</taxon>
        <taxon>Bacillati</taxon>
        <taxon>Cyanobacteriota</taxon>
        <taxon>Cyanophyceae</taxon>
        <taxon>Synechococcales</taxon>
        <taxon>environmental samples</taxon>
    </lineage>
</organism>
<sequence length="861" mass="92627">MGSQTLCLLTTGLSLFYSYGPVMAQMIGPQPQQGKLQRQAGAQGIATRGTVPGLYYDPSGELSPSLSQLQPAEQSGSFRVPAQYQSRTRRAMGYDPSRAWAKGSTPDKMLKIGDLQQSKYFNIGQMTLRGIAAKSGTPIEQVPLDQVALIRNMTVEELFRAYPQMRNVPLKEIPFLVRTMAEAVQNPQRLRQKVLEVSQKAVLQELGQNSALAGIPVLQLAQGDWGDNFSQLQQSQLQRIVRDYPEISQLPIDKAFPIINGVIAGDWQTVSRQALRKGLDLTGEELFKAVPELRKMPLGALPIKDLSIASLPGIVDRPLQTLPNIAGKYVSELPGLSQTPVNKLPINFALSALMGDLFGRLDVAYAGAVETPVVNVATGGTKDQKFKPEPCHEKRCAHFELDNADGGGPPGSLSGKAWVEGKAQKVEGGKGMLRAINGGKEPTGIPVWGTDEPITLSLEDIQEGGNGKPATARVQANFQFCIEVPIAGKQCSPHFIPIPTPWQVQEGGLMLVASTGQPPAFLRRERDRIQSEYESQYGGGPECDPGAAVLATSTPPLVASRGKLPTGNVAQQNTQRYLARIAVGESGGGRNLGPNPETGAYGEYQFTLESRQSIMNRYPHLDPWSQNKQMRDKAAVAWIGLYSRERGVDILGAIQQGNFQLADRMLGRNQFTSLPGGAEQHVLWSHPANHERYGPVGKGAPLLAAAQPQCVGVPSSSAQVVKAGPINQRIRQAAARSYRMDTSAGPDGGNNACLWSVNKVLAKAGVAPLGSAAANNYVYVPFAEAALAAGRGKEIGQRFAKAGDIVIAKGQAHIGICMDTGCNTVLSNSSSTATFKWQSDVNFQGSYDRYGGTSKIYRIIK</sequence>
<accession>A0A6J4V9B0</accession>
<dbReference type="GO" id="GO:0009002">
    <property type="term" value="F:serine-type D-Ala-D-Ala carboxypeptidase activity"/>
    <property type="evidence" value="ECO:0007669"/>
    <property type="project" value="UniProtKB-EC"/>
</dbReference>
<keyword evidence="1" id="KW-0121">Carboxypeptidase</keyword>
<gene>
    <name evidence="1" type="ORF">AVDCRST_MAG81-1716</name>
</gene>
<name>A0A6J4V9B0_9CYAN</name>